<proteinExistence type="predicted"/>
<evidence type="ECO:0000313" key="9">
    <source>
        <dbReference type="Proteomes" id="UP001295684"/>
    </source>
</evidence>
<sequence>MSVKKKFSSDYAGVNKSESSAMLLSEDLEETAEDTPGHFRSDKYEESGEVAPPNTCCYALSSPIKFVGKQFKQGGVNGSIFSLITAILGSGTITLPYLAYNNGIAMAAILIIFGAILSYFCGMLLVSCAAKVGSDKYEDMAAFCFGRKMVLVTGWSNVSTLLGFVVSYIVFLKTLIPHILIVLFGEKNIPGILSNGRYTGQIFWATIYTFLILTPLSMPRKIGALRFNSMFGVCCSFYLVMCIVFMFFFDRTLVPDIGEAFKKARYFNVTLDGMVDAIPFVVFAFMYQPNIPIIYRELTTKTYGKMNKIVTIGSSFVVVLYILAASFGYLGLVGNDDMLATLAEKNNILEVLYPSAAFKVAIIGLVFAIFAAAPVCVLPAKDAFEEIVFANGKMTMKWNVITTIIMCIICYVCAIVIPGIGDVITILGCTTNPLIGFILPIVFYLKIVENIPTWKKFCCWMVLIFIIAVSIASFALFIKDKIKG</sequence>
<feature type="transmembrane region" description="Helical" evidence="6">
    <location>
        <begin position="104"/>
        <end position="128"/>
    </location>
</feature>
<dbReference type="EMBL" id="CAMPGE010003278">
    <property type="protein sequence ID" value="CAI2362104.1"/>
    <property type="molecule type" value="Genomic_DNA"/>
</dbReference>
<keyword evidence="4 6" id="KW-0472">Membrane</keyword>
<reference evidence="8" key="1">
    <citation type="submission" date="2023-07" db="EMBL/GenBank/DDBJ databases">
        <authorList>
            <consortium name="AG Swart"/>
            <person name="Singh M."/>
            <person name="Singh A."/>
            <person name="Seah K."/>
            <person name="Emmerich C."/>
        </authorList>
    </citation>
    <scope>NUCLEOTIDE SEQUENCE</scope>
    <source>
        <strain evidence="8">DP1</strain>
    </source>
</reference>
<dbReference type="Pfam" id="PF01490">
    <property type="entry name" value="Aa_trans"/>
    <property type="match status" value="1"/>
</dbReference>
<dbReference type="AlphaFoldDB" id="A0AAD1UAW7"/>
<feature type="domain" description="Amino acid transporter transmembrane" evidence="7">
    <location>
        <begin position="76"/>
        <end position="475"/>
    </location>
</feature>
<dbReference type="PANTHER" id="PTHR22950">
    <property type="entry name" value="AMINO ACID TRANSPORTER"/>
    <property type="match status" value="1"/>
</dbReference>
<dbReference type="InterPro" id="IPR013057">
    <property type="entry name" value="AA_transpt_TM"/>
</dbReference>
<feature type="transmembrane region" description="Helical" evidence="6">
    <location>
        <begin position="352"/>
        <end position="377"/>
    </location>
</feature>
<name>A0AAD1UAW7_EUPCR</name>
<evidence type="ECO:0000256" key="4">
    <source>
        <dbReference type="ARBA" id="ARBA00023136"/>
    </source>
</evidence>
<evidence type="ECO:0000256" key="1">
    <source>
        <dbReference type="ARBA" id="ARBA00004141"/>
    </source>
</evidence>
<dbReference type="GO" id="GO:0015179">
    <property type="term" value="F:L-amino acid transmembrane transporter activity"/>
    <property type="evidence" value="ECO:0007669"/>
    <property type="project" value="TreeGrafter"/>
</dbReference>
<keyword evidence="9" id="KW-1185">Reference proteome</keyword>
<evidence type="ECO:0000259" key="7">
    <source>
        <dbReference type="Pfam" id="PF01490"/>
    </source>
</evidence>
<accession>A0AAD1UAW7</accession>
<feature type="transmembrane region" description="Helical" evidence="6">
    <location>
        <begin position="79"/>
        <end position="98"/>
    </location>
</feature>
<keyword evidence="3 6" id="KW-1133">Transmembrane helix</keyword>
<feature type="transmembrane region" description="Helical" evidence="6">
    <location>
        <begin position="201"/>
        <end position="218"/>
    </location>
</feature>
<keyword evidence="2 6" id="KW-0812">Transmembrane</keyword>
<organism evidence="8 9">
    <name type="scientific">Euplotes crassus</name>
    <dbReference type="NCBI Taxonomy" id="5936"/>
    <lineage>
        <taxon>Eukaryota</taxon>
        <taxon>Sar</taxon>
        <taxon>Alveolata</taxon>
        <taxon>Ciliophora</taxon>
        <taxon>Intramacronucleata</taxon>
        <taxon>Spirotrichea</taxon>
        <taxon>Hypotrichia</taxon>
        <taxon>Euplotida</taxon>
        <taxon>Euplotidae</taxon>
        <taxon>Moneuplotes</taxon>
    </lineage>
</organism>
<dbReference type="GO" id="GO:0016020">
    <property type="term" value="C:membrane"/>
    <property type="evidence" value="ECO:0007669"/>
    <property type="project" value="UniProtKB-SubCell"/>
</dbReference>
<evidence type="ECO:0000256" key="5">
    <source>
        <dbReference type="SAM" id="MobiDB-lite"/>
    </source>
</evidence>
<feature type="transmembrane region" description="Helical" evidence="6">
    <location>
        <begin position="457"/>
        <end position="478"/>
    </location>
</feature>
<comment type="subcellular location">
    <subcellularLocation>
        <location evidence="1">Membrane</location>
        <topology evidence="1">Multi-pass membrane protein</topology>
    </subcellularLocation>
</comment>
<comment type="caution">
    <text evidence="8">The sequence shown here is derived from an EMBL/GenBank/DDBJ whole genome shotgun (WGS) entry which is preliminary data.</text>
</comment>
<protein>
    <recommendedName>
        <fullName evidence="7">Amino acid transporter transmembrane domain-containing protein</fullName>
    </recommendedName>
</protein>
<feature type="transmembrane region" description="Helical" evidence="6">
    <location>
        <begin position="230"/>
        <end position="249"/>
    </location>
</feature>
<feature type="transmembrane region" description="Helical" evidence="6">
    <location>
        <begin position="398"/>
        <end position="417"/>
    </location>
</feature>
<evidence type="ECO:0000256" key="2">
    <source>
        <dbReference type="ARBA" id="ARBA00022692"/>
    </source>
</evidence>
<feature type="transmembrane region" description="Helical" evidence="6">
    <location>
        <begin position="269"/>
        <end position="288"/>
    </location>
</feature>
<feature type="compositionally biased region" description="Basic and acidic residues" evidence="5">
    <location>
        <begin position="35"/>
        <end position="46"/>
    </location>
</feature>
<feature type="transmembrane region" description="Helical" evidence="6">
    <location>
        <begin position="423"/>
        <end position="445"/>
    </location>
</feature>
<feature type="transmembrane region" description="Helical" evidence="6">
    <location>
        <begin position="309"/>
        <end position="332"/>
    </location>
</feature>
<gene>
    <name evidence="8" type="ORF">ECRASSUSDP1_LOCUS3422</name>
</gene>
<dbReference type="Gene3D" id="1.20.1740.10">
    <property type="entry name" value="Amino acid/polyamine transporter I"/>
    <property type="match status" value="1"/>
</dbReference>
<feature type="region of interest" description="Disordered" evidence="5">
    <location>
        <begin position="25"/>
        <end position="47"/>
    </location>
</feature>
<evidence type="ECO:0000256" key="3">
    <source>
        <dbReference type="ARBA" id="ARBA00022989"/>
    </source>
</evidence>
<evidence type="ECO:0000256" key="6">
    <source>
        <dbReference type="SAM" id="Phobius"/>
    </source>
</evidence>
<dbReference type="Proteomes" id="UP001295684">
    <property type="component" value="Unassembled WGS sequence"/>
</dbReference>
<evidence type="ECO:0000313" key="8">
    <source>
        <dbReference type="EMBL" id="CAI2362104.1"/>
    </source>
</evidence>